<keyword evidence="2" id="KW-1185">Reference proteome</keyword>
<reference evidence="1 2" key="1">
    <citation type="journal article" date="2024" name="Nat. Commun.">
        <title>Phylogenomics reveals the evolutionary origins of lichenization in chlorophyte algae.</title>
        <authorList>
            <person name="Puginier C."/>
            <person name="Libourel C."/>
            <person name="Otte J."/>
            <person name="Skaloud P."/>
            <person name="Haon M."/>
            <person name="Grisel S."/>
            <person name="Petersen M."/>
            <person name="Berrin J.G."/>
            <person name="Delaux P.M."/>
            <person name="Dal Grande F."/>
            <person name="Keller J."/>
        </authorList>
    </citation>
    <scope>NUCLEOTIDE SEQUENCE [LARGE SCALE GENOMIC DNA]</scope>
    <source>
        <strain evidence="1 2">SAG 2145</strain>
    </source>
</reference>
<organism evidence="1 2">
    <name type="scientific">Apatococcus lobatus</name>
    <dbReference type="NCBI Taxonomy" id="904363"/>
    <lineage>
        <taxon>Eukaryota</taxon>
        <taxon>Viridiplantae</taxon>
        <taxon>Chlorophyta</taxon>
        <taxon>core chlorophytes</taxon>
        <taxon>Trebouxiophyceae</taxon>
        <taxon>Chlorellales</taxon>
        <taxon>Chlorellaceae</taxon>
        <taxon>Apatococcus</taxon>
    </lineage>
</organism>
<proteinExistence type="predicted"/>
<dbReference type="Proteomes" id="UP001438707">
    <property type="component" value="Unassembled WGS sequence"/>
</dbReference>
<dbReference type="EMBL" id="JALJOS010000060">
    <property type="protein sequence ID" value="KAK9818537.1"/>
    <property type="molecule type" value="Genomic_DNA"/>
</dbReference>
<evidence type="ECO:0000313" key="2">
    <source>
        <dbReference type="Proteomes" id="UP001438707"/>
    </source>
</evidence>
<name>A0AAW1QAG8_9CHLO</name>
<protein>
    <submittedName>
        <fullName evidence="1">Uncharacterized protein</fullName>
    </submittedName>
</protein>
<accession>A0AAW1QAG8</accession>
<dbReference type="AlphaFoldDB" id="A0AAW1QAG8"/>
<evidence type="ECO:0000313" key="1">
    <source>
        <dbReference type="EMBL" id="KAK9818537.1"/>
    </source>
</evidence>
<comment type="caution">
    <text evidence="1">The sequence shown here is derived from an EMBL/GenBank/DDBJ whole genome shotgun (WGS) entry which is preliminary data.</text>
</comment>
<gene>
    <name evidence="1" type="ORF">WJX74_000155</name>
</gene>
<sequence length="384" mass="42654">MVRTWAADYWLGEIRQPLEQHCLLHLSPAQLLTLGSTPRALHEVVEDHYHVAWARVGAEALPATAQPSETWTTGQWLAAFRQLGSGQQPSGKRSMGAGDMWIVYAAPQQKTATFPHYGRPEDSHQQGLLGKKCWHEKAIQQPVRTASLKQVVRMEPGAERIASVPGLKHHHNHSYFLSSDTAGVVTLYDADCMSGRSSQLELQPDFHHWTPFVTRMGRLGTVEACRDHPHELTCWTIDVITGLKTPLPISQKLYCFWSDWHHSVVHFAAGLILGMPNPQTIVILDAETVQQVSRIDPRPVHHEDIEGEIIIGTMAWSVRGDMLAVSMSLITPPPGLFVDGSNQPAATLIVHSESMYHRQTQQITLGAASRPLAMLCLPCINTLT</sequence>